<dbReference type="EMBL" id="JAURVH010001519">
    <property type="protein sequence ID" value="KAK5926711.1"/>
    <property type="molecule type" value="Genomic_DNA"/>
</dbReference>
<evidence type="ECO:0000313" key="1">
    <source>
        <dbReference type="EMBL" id="KAK5926711.1"/>
    </source>
</evidence>
<dbReference type="Proteomes" id="UP001331515">
    <property type="component" value="Unassembled WGS sequence"/>
</dbReference>
<name>A0AAN8DPC2_CHAGU</name>
<evidence type="ECO:0000313" key="2">
    <source>
        <dbReference type="Proteomes" id="UP001331515"/>
    </source>
</evidence>
<proteinExistence type="predicted"/>
<gene>
    <name evidence="1" type="ORF">CgunFtcFv8_022261</name>
</gene>
<organism evidence="1 2">
    <name type="scientific">Champsocephalus gunnari</name>
    <name type="common">Mackerel icefish</name>
    <dbReference type="NCBI Taxonomy" id="52237"/>
    <lineage>
        <taxon>Eukaryota</taxon>
        <taxon>Metazoa</taxon>
        <taxon>Chordata</taxon>
        <taxon>Craniata</taxon>
        <taxon>Vertebrata</taxon>
        <taxon>Euteleostomi</taxon>
        <taxon>Actinopterygii</taxon>
        <taxon>Neopterygii</taxon>
        <taxon>Teleostei</taxon>
        <taxon>Neoteleostei</taxon>
        <taxon>Acanthomorphata</taxon>
        <taxon>Eupercaria</taxon>
        <taxon>Perciformes</taxon>
        <taxon>Notothenioidei</taxon>
        <taxon>Channichthyidae</taxon>
        <taxon>Champsocephalus</taxon>
    </lineage>
</organism>
<keyword evidence="2" id="KW-1185">Reference proteome</keyword>
<accession>A0AAN8DPC2</accession>
<dbReference type="AlphaFoldDB" id="A0AAN8DPC2"/>
<comment type="caution">
    <text evidence="1">The sequence shown here is derived from an EMBL/GenBank/DDBJ whole genome shotgun (WGS) entry which is preliminary data.</text>
</comment>
<sequence>MSPAQLGSTIFKEFEKRKML</sequence>
<reference evidence="1 2" key="1">
    <citation type="journal article" date="2023" name="Mol. Biol. Evol.">
        <title>Genomics of Secondarily Temperate Adaptation in the Only Non-Antarctic Icefish.</title>
        <authorList>
            <person name="Rivera-Colon A.G."/>
            <person name="Rayamajhi N."/>
            <person name="Minhas B.F."/>
            <person name="Madrigal G."/>
            <person name="Bilyk K.T."/>
            <person name="Yoon V."/>
            <person name="Hune M."/>
            <person name="Gregory S."/>
            <person name="Cheng C.H.C."/>
            <person name="Catchen J.M."/>
        </authorList>
    </citation>
    <scope>NUCLEOTIDE SEQUENCE [LARGE SCALE GENOMIC DNA]</scope>
    <source>
        <tissue evidence="1">White muscle</tissue>
    </source>
</reference>
<protein>
    <submittedName>
        <fullName evidence="1">Uncharacterized protein</fullName>
    </submittedName>
</protein>